<name>A0A139WGR4_TRICA</name>
<dbReference type="PANTHER" id="PTHR10174">
    <property type="entry name" value="ALPHA-TOCOPHEROL TRANSFER PROTEIN-RELATED"/>
    <property type="match status" value="1"/>
</dbReference>
<dbReference type="Gene3D" id="3.40.525.10">
    <property type="entry name" value="CRAL-TRIO lipid binding domain"/>
    <property type="match status" value="2"/>
</dbReference>
<accession>A0A139WGR4</accession>
<evidence type="ECO:0000259" key="1">
    <source>
        <dbReference type="PROSITE" id="PS50191"/>
    </source>
</evidence>
<feature type="domain" description="CRAL-TRIO" evidence="1">
    <location>
        <begin position="476"/>
        <end position="572"/>
    </location>
</feature>
<dbReference type="EMBL" id="KQ971345">
    <property type="protein sequence ID" value="KYB27084.1"/>
    <property type="molecule type" value="Genomic_DNA"/>
</dbReference>
<dbReference type="SUPFAM" id="SSF52087">
    <property type="entry name" value="CRAL/TRIO domain"/>
    <property type="match status" value="2"/>
</dbReference>
<keyword evidence="3" id="KW-1185">Reference proteome</keyword>
<dbReference type="InterPro" id="IPR036865">
    <property type="entry name" value="CRAL-TRIO_dom_sf"/>
</dbReference>
<reference evidence="2 3" key="2">
    <citation type="journal article" date="2010" name="Nucleic Acids Res.">
        <title>BeetleBase in 2010: revisions to provide comprehensive genomic information for Tribolium castaneum.</title>
        <authorList>
            <person name="Kim H.S."/>
            <person name="Murphy T."/>
            <person name="Xia J."/>
            <person name="Caragea D."/>
            <person name="Park Y."/>
            <person name="Beeman R.W."/>
            <person name="Lorenzen M.D."/>
            <person name="Butcher S."/>
            <person name="Manak J.R."/>
            <person name="Brown S.J."/>
        </authorList>
    </citation>
    <scope>GENOME REANNOTATION</scope>
    <source>
        <strain evidence="2 3">Georgia GA2</strain>
    </source>
</reference>
<evidence type="ECO:0000313" key="3">
    <source>
        <dbReference type="Proteomes" id="UP000007266"/>
    </source>
</evidence>
<dbReference type="SMART" id="SM00516">
    <property type="entry name" value="SEC14"/>
    <property type="match status" value="2"/>
</dbReference>
<dbReference type="eggNOG" id="KOG1471">
    <property type="taxonomic scope" value="Eukaryota"/>
</dbReference>
<dbReference type="InterPro" id="IPR036273">
    <property type="entry name" value="CRAL/TRIO_N_dom_sf"/>
</dbReference>
<organism evidence="2 3">
    <name type="scientific">Tribolium castaneum</name>
    <name type="common">Red flour beetle</name>
    <dbReference type="NCBI Taxonomy" id="7070"/>
    <lineage>
        <taxon>Eukaryota</taxon>
        <taxon>Metazoa</taxon>
        <taxon>Ecdysozoa</taxon>
        <taxon>Arthropoda</taxon>
        <taxon>Hexapoda</taxon>
        <taxon>Insecta</taxon>
        <taxon>Pterygota</taxon>
        <taxon>Neoptera</taxon>
        <taxon>Endopterygota</taxon>
        <taxon>Coleoptera</taxon>
        <taxon>Polyphaga</taxon>
        <taxon>Cucujiformia</taxon>
        <taxon>Tenebrionidae</taxon>
        <taxon>Tenebrionidae incertae sedis</taxon>
        <taxon>Tribolium</taxon>
    </lineage>
</organism>
<reference evidence="2 3" key="1">
    <citation type="journal article" date="2008" name="Nature">
        <title>The genome of the model beetle and pest Tribolium castaneum.</title>
        <authorList>
            <consortium name="Tribolium Genome Sequencing Consortium"/>
            <person name="Richards S."/>
            <person name="Gibbs R.A."/>
            <person name="Weinstock G.M."/>
            <person name="Brown S.J."/>
            <person name="Denell R."/>
            <person name="Beeman R.W."/>
            <person name="Gibbs R."/>
            <person name="Beeman R.W."/>
            <person name="Brown S.J."/>
            <person name="Bucher G."/>
            <person name="Friedrich M."/>
            <person name="Grimmelikhuijzen C.J."/>
            <person name="Klingler M."/>
            <person name="Lorenzen M."/>
            <person name="Richards S."/>
            <person name="Roth S."/>
            <person name="Schroder R."/>
            <person name="Tautz D."/>
            <person name="Zdobnov E.M."/>
            <person name="Muzny D."/>
            <person name="Gibbs R.A."/>
            <person name="Weinstock G.M."/>
            <person name="Attaway T."/>
            <person name="Bell S."/>
            <person name="Buhay C.J."/>
            <person name="Chandrabose M.N."/>
            <person name="Chavez D."/>
            <person name="Clerk-Blankenburg K.P."/>
            <person name="Cree A."/>
            <person name="Dao M."/>
            <person name="Davis C."/>
            <person name="Chacko J."/>
            <person name="Dinh H."/>
            <person name="Dugan-Rocha S."/>
            <person name="Fowler G."/>
            <person name="Garner T.T."/>
            <person name="Garnes J."/>
            <person name="Gnirke A."/>
            <person name="Hawes A."/>
            <person name="Hernandez J."/>
            <person name="Hines S."/>
            <person name="Holder M."/>
            <person name="Hume J."/>
            <person name="Jhangiani S.N."/>
            <person name="Joshi V."/>
            <person name="Khan Z.M."/>
            <person name="Jackson L."/>
            <person name="Kovar C."/>
            <person name="Kowis A."/>
            <person name="Lee S."/>
            <person name="Lewis L.R."/>
            <person name="Margolis J."/>
            <person name="Morgan M."/>
            <person name="Nazareth L.V."/>
            <person name="Nguyen N."/>
            <person name="Okwuonu G."/>
            <person name="Parker D."/>
            <person name="Richards S."/>
            <person name="Ruiz S.J."/>
            <person name="Santibanez J."/>
            <person name="Savard J."/>
            <person name="Scherer S.E."/>
            <person name="Schneider B."/>
            <person name="Sodergren E."/>
            <person name="Tautz D."/>
            <person name="Vattahil S."/>
            <person name="Villasana D."/>
            <person name="White C.S."/>
            <person name="Wright R."/>
            <person name="Park Y."/>
            <person name="Beeman R.W."/>
            <person name="Lord J."/>
            <person name="Oppert B."/>
            <person name="Lorenzen M."/>
            <person name="Brown S."/>
            <person name="Wang L."/>
            <person name="Savard J."/>
            <person name="Tautz D."/>
            <person name="Richards S."/>
            <person name="Weinstock G."/>
            <person name="Gibbs R.A."/>
            <person name="Liu Y."/>
            <person name="Worley K."/>
            <person name="Weinstock G."/>
            <person name="Elsik C.G."/>
            <person name="Reese J.T."/>
            <person name="Elhaik E."/>
            <person name="Landan G."/>
            <person name="Graur D."/>
            <person name="Arensburger P."/>
            <person name="Atkinson P."/>
            <person name="Beeman R.W."/>
            <person name="Beidler J."/>
            <person name="Brown S.J."/>
            <person name="Demuth J.P."/>
            <person name="Drury D.W."/>
            <person name="Du Y.Z."/>
            <person name="Fujiwara H."/>
            <person name="Lorenzen M."/>
            <person name="Maselli V."/>
            <person name="Osanai M."/>
            <person name="Park Y."/>
            <person name="Robertson H.M."/>
            <person name="Tu Z."/>
            <person name="Wang J.J."/>
            <person name="Wang S."/>
            <person name="Richards S."/>
            <person name="Song H."/>
            <person name="Zhang L."/>
            <person name="Sodergren E."/>
            <person name="Werner D."/>
            <person name="Stanke M."/>
            <person name="Morgenstern B."/>
            <person name="Solovyev V."/>
            <person name="Kosarev P."/>
            <person name="Brown G."/>
            <person name="Chen H.C."/>
            <person name="Ermolaeva O."/>
            <person name="Hlavina W."/>
            <person name="Kapustin Y."/>
            <person name="Kiryutin B."/>
            <person name="Kitts P."/>
            <person name="Maglott D."/>
            <person name="Pruitt K."/>
            <person name="Sapojnikov V."/>
            <person name="Souvorov A."/>
            <person name="Mackey A.J."/>
            <person name="Waterhouse R.M."/>
            <person name="Wyder S."/>
            <person name="Zdobnov E.M."/>
            <person name="Zdobnov E.M."/>
            <person name="Wyder S."/>
            <person name="Kriventseva E.V."/>
            <person name="Kadowaki T."/>
            <person name="Bork P."/>
            <person name="Aranda M."/>
            <person name="Bao R."/>
            <person name="Beermann A."/>
            <person name="Berns N."/>
            <person name="Bolognesi R."/>
            <person name="Bonneton F."/>
            <person name="Bopp D."/>
            <person name="Brown S.J."/>
            <person name="Bucher G."/>
            <person name="Butts T."/>
            <person name="Chaumot A."/>
            <person name="Denell R.E."/>
            <person name="Ferrier D.E."/>
            <person name="Friedrich M."/>
            <person name="Gordon C.M."/>
            <person name="Jindra M."/>
            <person name="Klingler M."/>
            <person name="Lan Q."/>
            <person name="Lattorff H.M."/>
            <person name="Laudet V."/>
            <person name="von Levetsow C."/>
            <person name="Liu Z."/>
            <person name="Lutz R."/>
            <person name="Lynch J.A."/>
            <person name="da Fonseca R.N."/>
            <person name="Posnien N."/>
            <person name="Reuter R."/>
            <person name="Roth S."/>
            <person name="Savard J."/>
            <person name="Schinko J.B."/>
            <person name="Schmitt C."/>
            <person name="Schoppmeier M."/>
            <person name="Schroder R."/>
            <person name="Shippy T.D."/>
            <person name="Simonnet F."/>
            <person name="Marques-Souza H."/>
            <person name="Tautz D."/>
            <person name="Tomoyasu Y."/>
            <person name="Trauner J."/>
            <person name="Van der Zee M."/>
            <person name="Vervoort M."/>
            <person name="Wittkopp N."/>
            <person name="Wimmer E.A."/>
            <person name="Yang X."/>
            <person name="Jones A.K."/>
            <person name="Sattelle D.B."/>
            <person name="Ebert P.R."/>
            <person name="Nelson D."/>
            <person name="Scott J.G."/>
            <person name="Beeman R.W."/>
            <person name="Muthukrishnan S."/>
            <person name="Kramer K.J."/>
            <person name="Arakane Y."/>
            <person name="Beeman R.W."/>
            <person name="Zhu Q."/>
            <person name="Hogenkamp D."/>
            <person name="Dixit R."/>
            <person name="Oppert B."/>
            <person name="Jiang H."/>
            <person name="Zou Z."/>
            <person name="Marshall J."/>
            <person name="Elpidina E."/>
            <person name="Vinokurov K."/>
            <person name="Oppert C."/>
            <person name="Zou Z."/>
            <person name="Evans J."/>
            <person name="Lu Z."/>
            <person name="Zhao P."/>
            <person name="Sumathipala N."/>
            <person name="Altincicek B."/>
            <person name="Vilcinskas A."/>
            <person name="Williams M."/>
            <person name="Hultmark D."/>
            <person name="Hetru C."/>
            <person name="Jiang H."/>
            <person name="Grimmelikhuijzen C.J."/>
            <person name="Hauser F."/>
            <person name="Cazzamali G."/>
            <person name="Williamson M."/>
            <person name="Park Y."/>
            <person name="Li B."/>
            <person name="Tanaka Y."/>
            <person name="Predel R."/>
            <person name="Neupert S."/>
            <person name="Schachtner J."/>
            <person name="Verleyen P."/>
            <person name="Raible F."/>
            <person name="Bork P."/>
            <person name="Friedrich M."/>
            <person name="Walden K.K."/>
            <person name="Robertson H.M."/>
            <person name="Angeli S."/>
            <person name="Foret S."/>
            <person name="Bucher G."/>
            <person name="Schuetz S."/>
            <person name="Maleszka R."/>
            <person name="Wimmer E.A."/>
            <person name="Beeman R.W."/>
            <person name="Lorenzen M."/>
            <person name="Tomoyasu Y."/>
            <person name="Miller S.C."/>
            <person name="Grossmann D."/>
            <person name="Bucher G."/>
        </authorList>
    </citation>
    <scope>NUCLEOTIDE SEQUENCE [LARGE SCALE GENOMIC DNA]</scope>
    <source>
        <strain evidence="2 3">Georgia GA2</strain>
    </source>
</reference>
<dbReference type="PANTHER" id="PTHR10174:SF222">
    <property type="entry name" value="GH10083P-RELATED"/>
    <property type="match status" value="1"/>
</dbReference>
<dbReference type="GO" id="GO:1902936">
    <property type="term" value="F:phosphatidylinositol bisphosphate binding"/>
    <property type="evidence" value="ECO:0000318"/>
    <property type="project" value="GO_Central"/>
</dbReference>
<dbReference type="AlphaFoldDB" id="A0A139WGR4"/>
<evidence type="ECO:0000313" key="2">
    <source>
        <dbReference type="EMBL" id="KYB27084.1"/>
    </source>
</evidence>
<dbReference type="Proteomes" id="UP000007266">
    <property type="component" value="Linkage group 6"/>
</dbReference>
<gene>
    <name evidence="2" type="primary">AUGUSTUS-3.0.2_33406</name>
    <name evidence="2" type="ORF">TcasGA2_TC033406</name>
</gene>
<proteinExistence type="predicted"/>
<dbReference type="Pfam" id="PF00650">
    <property type="entry name" value="CRAL_TRIO"/>
    <property type="match status" value="2"/>
</dbReference>
<protein>
    <recommendedName>
        <fullName evidence="1">CRAL-TRIO domain-containing protein</fullName>
    </recommendedName>
</protein>
<dbReference type="OMA" id="LIHQEQF"/>
<dbReference type="InterPro" id="IPR001251">
    <property type="entry name" value="CRAL-TRIO_dom"/>
</dbReference>
<dbReference type="CDD" id="cd00170">
    <property type="entry name" value="SEC14"/>
    <property type="match status" value="2"/>
</dbReference>
<dbReference type="PROSITE" id="PS50191">
    <property type="entry name" value="CRAL_TRIO"/>
    <property type="match status" value="2"/>
</dbReference>
<sequence>MKQTFLEAGDEILYDVIKDFDRNEKSFNEDVTVVTKWLQEQPHLPEVLDKRVIQNFLLLSKCSVEKTKQKIDMYFTLRSKLEDVFGESNPKLPHLKEIREVMNFVVYPKTFKNNRLFIFKMRQENLGEKLEPMNVLRHLLSIHEIRMKEDVTFGEYFIVDCSHVPVSYILKLTPTFVFKAVAIIYEKLYSARLKGLYLVNFPKFGEAALTLAQKIMKPKLFERIKVCPDLDSLKDVFPEDVLPAEFGGTGYTLQQLRDMLESKLGEYQCWYDHLDTLRVDEKLRPESLKNDDILGFHGNFKKLDNGEGLGNYYFTHSHFLAIMFATSADALKTILKLYDQNEESLRLDITKLKNWMKSQGHLPEILDDKRIENFLILNKFSIERTKQSIDMYYTVRTLIPELYEHVNPQKPNMAEARQIAYWLALPKMTDEMHRVMVFKMRNKQMIDKMEPRNVIGLVINLEELRLNEDIMFGDVTIFDNEGINFGYFKKLTPSIIAKVLTVYEKVFSIPMKAIYIVNSPPFVSTILAILKSLMKPKLFERIHVCEDTSILTEKIPKRILPRDYGGEEKSLEELQGGQHKSPLVIF</sequence>
<dbReference type="InParanoid" id="A0A139WGR4"/>
<feature type="domain" description="CRAL-TRIO" evidence="1">
    <location>
        <begin position="94"/>
        <end position="254"/>
    </location>
</feature>
<dbReference type="SUPFAM" id="SSF46938">
    <property type="entry name" value="CRAL/TRIO N-terminal domain"/>
    <property type="match status" value="2"/>
</dbReference>